<dbReference type="SUPFAM" id="SSF103473">
    <property type="entry name" value="MFS general substrate transporter"/>
    <property type="match status" value="1"/>
</dbReference>
<keyword evidence="4 6" id="KW-0472">Membrane</keyword>
<keyword evidence="9" id="KW-1185">Reference proteome</keyword>
<keyword evidence="2 6" id="KW-0812">Transmembrane</keyword>
<gene>
    <name evidence="8" type="ORF">PSNMU_V1.4_AUG-EV-PASAV3_0058180</name>
</gene>
<dbReference type="EMBL" id="CAACVS010000197">
    <property type="protein sequence ID" value="VEU38983.1"/>
    <property type="molecule type" value="Genomic_DNA"/>
</dbReference>
<feature type="transmembrane region" description="Helical" evidence="6">
    <location>
        <begin position="147"/>
        <end position="167"/>
    </location>
</feature>
<feature type="transmembrane region" description="Helical" evidence="6">
    <location>
        <begin position="283"/>
        <end position="305"/>
    </location>
</feature>
<evidence type="ECO:0000313" key="8">
    <source>
        <dbReference type="EMBL" id="VEU38983.1"/>
    </source>
</evidence>
<dbReference type="Pfam" id="PF00083">
    <property type="entry name" value="Sugar_tr"/>
    <property type="match status" value="1"/>
</dbReference>
<keyword evidence="3 6" id="KW-1133">Transmembrane helix</keyword>
<dbReference type="InterPro" id="IPR005829">
    <property type="entry name" value="Sugar_transporter_CS"/>
</dbReference>
<evidence type="ECO:0000256" key="2">
    <source>
        <dbReference type="ARBA" id="ARBA00022692"/>
    </source>
</evidence>
<evidence type="ECO:0000256" key="5">
    <source>
        <dbReference type="SAM" id="MobiDB-lite"/>
    </source>
</evidence>
<protein>
    <recommendedName>
        <fullName evidence="7">Major facilitator superfamily (MFS) profile domain-containing protein</fullName>
    </recommendedName>
</protein>
<feature type="domain" description="Major facilitator superfamily (MFS) profile" evidence="7">
    <location>
        <begin position="53"/>
        <end position="579"/>
    </location>
</feature>
<sequence>MAAGPGKEAEPFATSTGGTIATPYVRQARDETPLPGAAAPFSLRSLLGGWWRESLWPGMGLFGESYLLFSIGTLSPLWRELYPVCFGENEQEDGGDDDERAYGYASERSCSPLLLGSLAYGVVAGVVVGMVLLGCLSDRIGRRRGSIATAGLMAVGSLGLVGVSALARSAEGTGPRPEGLFAGTALALAVFGVGVGGEYPLSASLASENAAAEAKAGLGGTCGRRGRRVQLVFAMQGLGIWCNSLVMLGLFRILGRSNGNEDDDDDDDDDGSFGYDARDLLTIWRVTYGIGASVLCFVLLTRILYLEESKVWLEAQKTNRHNNPDNGTNNNSITINNKNGSNYVTNRDAPPIDPCVDLNRTQNNNNNNNAFDAHWRSIVLVHQQYGSRMFGAGASWFLWDVSFYGNKLFQSTILEALVGKDAGVVGITEAALLNASVALAGYFCAALVIDRVERKRLQSAGFLGTGALFVACGRLVSALDDRGRSFSVVVVVLYLLSSFVGQVGPNCTTFLVPAEIVPTAQRTYCHGVCAAAGKAGALVASVLFHALGSRGAGASLFYVSGAASLLAALVTQGFVPETHGLDLLDLDRRWSRLLRERGNERREGTGRPPGPDETSDCDLECEPGWSGGDGPSVRDAHTSPYERYRARGAAGAGFPLRGTATGWFS</sequence>
<feature type="transmembrane region" description="Helical" evidence="6">
    <location>
        <begin position="556"/>
        <end position="575"/>
    </location>
</feature>
<dbReference type="InterPro" id="IPR005828">
    <property type="entry name" value="MFS_sugar_transport-like"/>
</dbReference>
<dbReference type="OrthoDB" id="433512at2759"/>
<proteinExistence type="predicted"/>
<evidence type="ECO:0000256" key="3">
    <source>
        <dbReference type="ARBA" id="ARBA00022989"/>
    </source>
</evidence>
<dbReference type="PROSITE" id="PS00216">
    <property type="entry name" value="SUGAR_TRANSPORT_1"/>
    <property type="match status" value="1"/>
</dbReference>
<evidence type="ECO:0000259" key="7">
    <source>
        <dbReference type="PROSITE" id="PS50850"/>
    </source>
</evidence>
<dbReference type="InterPro" id="IPR020846">
    <property type="entry name" value="MFS_dom"/>
</dbReference>
<feature type="transmembrane region" description="Helical" evidence="6">
    <location>
        <begin position="113"/>
        <end position="135"/>
    </location>
</feature>
<feature type="transmembrane region" description="Helical" evidence="6">
    <location>
        <begin position="524"/>
        <end position="544"/>
    </location>
</feature>
<evidence type="ECO:0000256" key="4">
    <source>
        <dbReference type="ARBA" id="ARBA00023136"/>
    </source>
</evidence>
<dbReference type="PROSITE" id="PS50850">
    <property type="entry name" value="MFS"/>
    <property type="match status" value="1"/>
</dbReference>
<name>A0A448ZA99_9STRA</name>
<dbReference type="Proteomes" id="UP000291116">
    <property type="component" value="Unassembled WGS sequence"/>
</dbReference>
<accession>A0A448ZA99</accession>
<dbReference type="GO" id="GO:0022857">
    <property type="term" value="F:transmembrane transporter activity"/>
    <property type="evidence" value="ECO:0007669"/>
    <property type="project" value="InterPro"/>
</dbReference>
<evidence type="ECO:0000256" key="6">
    <source>
        <dbReference type="SAM" id="Phobius"/>
    </source>
</evidence>
<dbReference type="PANTHER" id="PTHR24064">
    <property type="entry name" value="SOLUTE CARRIER FAMILY 22 MEMBER"/>
    <property type="match status" value="1"/>
</dbReference>
<evidence type="ECO:0000313" key="9">
    <source>
        <dbReference type="Proteomes" id="UP000291116"/>
    </source>
</evidence>
<feature type="transmembrane region" description="Helical" evidence="6">
    <location>
        <begin position="179"/>
        <end position="197"/>
    </location>
</feature>
<feature type="region of interest" description="Disordered" evidence="5">
    <location>
        <begin position="1"/>
        <end position="22"/>
    </location>
</feature>
<dbReference type="AlphaFoldDB" id="A0A448ZA99"/>
<dbReference type="GO" id="GO:0016020">
    <property type="term" value="C:membrane"/>
    <property type="evidence" value="ECO:0007669"/>
    <property type="project" value="UniProtKB-SubCell"/>
</dbReference>
<feature type="transmembrane region" description="Helical" evidence="6">
    <location>
        <begin position="460"/>
        <end position="479"/>
    </location>
</feature>
<dbReference type="InterPro" id="IPR036259">
    <property type="entry name" value="MFS_trans_sf"/>
</dbReference>
<dbReference type="Gene3D" id="1.20.1250.20">
    <property type="entry name" value="MFS general substrate transporter like domains"/>
    <property type="match status" value="2"/>
</dbReference>
<evidence type="ECO:0000256" key="1">
    <source>
        <dbReference type="ARBA" id="ARBA00004141"/>
    </source>
</evidence>
<reference evidence="8 9" key="1">
    <citation type="submission" date="2019-01" db="EMBL/GenBank/DDBJ databases">
        <authorList>
            <person name="Ferrante I. M."/>
        </authorList>
    </citation>
    <scope>NUCLEOTIDE SEQUENCE [LARGE SCALE GENOMIC DNA]</scope>
    <source>
        <strain evidence="8 9">B856</strain>
    </source>
</reference>
<feature type="region of interest" description="Disordered" evidence="5">
    <location>
        <begin position="599"/>
        <end position="638"/>
    </location>
</feature>
<comment type="subcellular location">
    <subcellularLocation>
        <location evidence="1">Membrane</location>
        <topology evidence="1">Multi-pass membrane protein</topology>
    </subcellularLocation>
</comment>
<feature type="transmembrane region" description="Helical" evidence="6">
    <location>
        <begin position="231"/>
        <end position="254"/>
    </location>
</feature>
<organism evidence="8 9">
    <name type="scientific">Pseudo-nitzschia multistriata</name>
    <dbReference type="NCBI Taxonomy" id="183589"/>
    <lineage>
        <taxon>Eukaryota</taxon>
        <taxon>Sar</taxon>
        <taxon>Stramenopiles</taxon>
        <taxon>Ochrophyta</taxon>
        <taxon>Bacillariophyta</taxon>
        <taxon>Bacillariophyceae</taxon>
        <taxon>Bacillariophycidae</taxon>
        <taxon>Bacillariales</taxon>
        <taxon>Bacillariaceae</taxon>
        <taxon>Pseudo-nitzschia</taxon>
    </lineage>
</organism>
<feature type="transmembrane region" description="Helical" evidence="6">
    <location>
        <begin position="485"/>
        <end position="512"/>
    </location>
</feature>
<feature type="transmembrane region" description="Helical" evidence="6">
    <location>
        <begin position="424"/>
        <end position="448"/>
    </location>
</feature>